<dbReference type="AlphaFoldDB" id="A0A554VCB1"/>
<feature type="repeat" description="ANK" evidence="3">
    <location>
        <begin position="86"/>
        <end position="118"/>
    </location>
</feature>
<dbReference type="SUPFAM" id="SSF48403">
    <property type="entry name" value="Ankyrin repeat"/>
    <property type="match status" value="1"/>
</dbReference>
<dbReference type="PROSITE" id="PS50088">
    <property type="entry name" value="ANK_REPEAT"/>
    <property type="match status" value="5"/>
</dbReference>
<evidence type="ECO:0000313" key="4">
    <source>
        <dbReference type="EMBL" id="TSE04326.1"/>
    </source>
</evidence>
<evidence type="ECO:0000256" key="2">
    <source>
        <dbReference type="ARBA" id="ARBA00023043"/>
    </source>
</evidence>
<organism evidence="4 5">
    <name type="scientific">Aquimarina algiphila</name>
    <dbReference type="NCBI Taxonomy" id="2047982"/>
    <lineage>
        <taxon>Bacteria</taxon>
        <taxon>Pseudomonadati</taxon>
        <taxon>Bacteroidota</taxon>
        <taxon>Flavobacteriia</taxon>
        <taxon>Flavobacteriales</taxon>
        <taxon>Flavobacteriaceae</taxon>
        <taxon>Aquimarina</taxon>
    </lineage>
</organism>
<feature type="repeat" description="ANK" evidence="3">
    <location>
        <begin position="277"/>
        <end position="309"/>
    </location>
</feature>
<evidence type="ECO:0000313" key="5">
    <source>
        <dbReference type="Proteomes" id="UP000318833"/>
    </source>
</evidence>
<dbReference type="PROSITE" id="PS51257">
    <property type="entry name" value="PROKAR_LIPOPROTEIN"/>
    <property type="match status" value="1"/>
</dbReference>
<feature type="repeat" description="ANK" evidence="3">
    <location>
        <begin position="120"/>
        <end position="152"/>
    </location>
</feature>
<name>A0A554VCB1_9FLAO</name>
<dbReference type="InterPro" id="IPR036770">
    <property type="entry name" value="Ankyrin_rpt-contain_sf"/>
</dbReference>
<gene>
    <name evidence="4" type="ORF">FOF46_26695</name>
</gene>
<proteinExistence type="predicted"/>
<dbReference type="PANTHER" id="PTHR24198:SF165">
    <property type="entry name" value="ANKYRIN REPEAT-CONTAINING PROTEIN-RELATED"/>
    <property type="match status" value="1"/>
</dbReference>
<protein>
    <submittedName>
        <fullName evidence="4">Uncharacterized protein</fullName>
    </submittedName>
</protein>
<dbReference type="Pfam" id="PF12796">
    <property type="entry name" value="Ank_2"/>
    <property type="match status" value="2"/>
</dbReference>
<feature type="repeat" description="ANK" evidence="3">
    <location>
        <begin position="53"/>
        <end position="85"/>
    </location>
</feature>
<comment type="caution">
    <text evidence="4">The sequence shown here is derived from an EMBL/GenBank/DDBJ whole genome shotgun (WGS) entry which is preliminary data.</text>
</comment>
<sequence length="418" mass="47952">MVRFNCIFILIITIISCGKPSTESIENIIKKDNVNQFEKILMDVDRDTLQFFNGRNILHIALEHQASKISKKLIEEEYKLNAVDSSGHTPLLIALLNDNEVEIEYLLEKEIDLDIIDSLNGYASMHYAIVKNDYELVDKLLKKGANPNTKSLVYDKTPLHLAVESNLDNIVELLLKNKATDTIKDINDNTVLDLAIRSNHPKISTIFFDKFSLDQKRKLFLNESRKSNTSELLSKWINQDWVTKEMLHEAFIFVKDTTIAKMFLDHHVNVKYISKEYEYGAIHHAAIRGDVEMLTFLLDNGADINQTSLTSKISPLMHAARLYDNINSLNQNVGGSSISVKDFFYDAMAMSKDKTVDNSLECVKTIIERKANIHYINPNKENALYYAIASKNEKVKELLLENEVKESKEYKELSPWKK</sequence>
<keyword evidence="1" id="KW-0677">Repeat</keyword>
<dbReference type="InterPro" id="IPR002110">
    <property type="entry name" value="Ankyrin_rpt"/>
</dbReference>
<evidence type="ECO:0000256" key="1">
    <source>
        <dbReference type="ARBA" id="ARBA00022737"/>
    </source>
</evidence>
<dbReference type="RefSeq" id="WP_143918593.1">
    <property type="nucleotide sequence ID" value="NZ_CANMIK010000085.1"/>
</dbReference>
<dbReference type="Gene3D" id="1.25.40.20">
    <property type="entry name" value="Ankyrin repeat-containing domain"/>
    <property type="match status" value="2"/>
</dbReference>
<evidence type="ECO:0000256" key="3">
    <source>
        <dbReference type="PROSITE-ProRule" id="PRU00023"/>
    </source>
</evidence>
<dbReference type="Proteomes" id="UP000318833">
    <property type="component" value="Unassembled WGS sequence"/>
</dbReference>
<reference evidence="4 5" key="1">
    <citation type="submission" date="2019-07" db="EMBL/GenBank/DDBJ databases">
        <title>The draft genome sequence of Aquimarina algiphila M91.</title>
        <authorList>
            <person name="Meng X."/>
        </authorList>
    </citation>
    <scope>NUCLEOTIDE SEQUENCE [LARGE SCALE GENOMIC DNA]</scope>
    <source>
        <strain evidence="4 5">M91</strain>
    </source>
</reference>
<keyword evidence="5" id="KW-1185">Reference proteome</keyword>
<dbReference type="PROSITE" id="PS50297">
    <property type="entry name" value="ANK_REP_REGION"/>
    <property type="match status" value="3"/>
</dbReference>
<dbReference type="Pfam" id="PF00023">
    <property type="entry name" value="Ank"/>
    <property type="match status" value="1"/>
</dbReference>
<dbReference type="OrthoDB" id="2575953at2"/>
<accession>A0A554VCB1</accession>
<dbReference type="PANTHER" id="PTHR24198">
    <property type="entry name" value="ANKYRIN REPEAT AND PROTEIN KINASE DOMAIN-CONTAINING PROTEIN"/>
    <property type="match status" value="1"/>
</dbReference>
<keyword evidence="2 3" id="KW-0040">ANK repeat</keyword>
<dbReference type="SMART" id="SM00248">
    <property type="entry name" value="ANK"/>
    <property type="match status" value="9"/>
</dbReference>
<dbReference type="EMBL" id="VLNR01000083">
    <property type="protein sequence ID" value="TSE04326.1"/>
    <property type="molecule type" value="Genomic_DNA"/>
</dbReference>
<feature type="repeat" description="ANK" evidence="3">
    <location>
        <begin position="154"/>
        <end position="186"/>
    </location>
</feature>